<dbReference type="GO" id="GO:0016989">
    <property type="term" value="F:sigma factor antagonist activity"/>
    <property type="evidence" value="ECO:0007669"/>
    <property type="project" value="TreeGrafter"/>
</dbReference>
<dbReference type="PANTHER" id="PTHR30273:SF2">
    <property type="entry name" value="PROTEIN FECR"/>
    <property type="match status" value="1"/>
</dbReference>
<evidence type="ECO:0000259" key="2">
    <source>
        <dbReference type="Pfam" id="PF04773"/>
    </source>
</evidence>
<dbReference type="Proteomes" id="UP000617634">
    <property type="component" value="Unassembled WGS sequence"/>
</dbReference>
<evidence type="ECO:0000259" key="3">
    <source>
        <dbReference type="Pfam" id="PF16220"/>
    </source>
</evidence>
<evidence type="ECO:0000256" key="1">
    <source>
        <dbReference type="SAM" id="Phobius"/>
    </source>
</evidence>
<keyword evidence="1" id="KW-0812">Transmembrane</keyword>
<evidence type="ECO:0000313" key="4">
    <source>
        <dbReference type="EMBL" id="MBH0111438.1"/>
    </source>
</evidence>
<dbReference type="InterPro" id="IPR012373">
    <property type="entry name" value="Ferrdict_sens_TM"/>
</dbReference>
<gene>
    <name evidence="4" type="ORF">I5E68_00550</name>
</gene>
<keyword evidence="1" id="KW-1133">Transmembrane helix</keyword>
<evidence type="ECO:0000313" key="5">
    <source>
        <dbReference type="Proteomes" id="UP000617634"/>
    </source>
</evidence>
<keyword evidence="5" id="KW-1185">Reference proteome</keyword>
<name>A0A931H9E8_9SPHN</name>
<feature type="domain" description="FecR protein" evidence="2">
    <location>
        <begin position="124"/>
        <end position="216"/>
    </location>
</feature>
<proteinExistence type="predicted"/>
<feature type="transmembrane region" description="Helical" evidence="1">
    <location>
        <begin position="87"/>
        <end position="108"/>
    </location>
</feature>
<accession>A0A931H9E8</accession>
<feature type="domain" description="FecR N-terminal" evidence="3">
    <location>
        <begin position="10"/>
        <end position="50"/>
    </location>
</feature>
<protein>
    <submittedName>
        <fullName evidence="4">FecR domain-containing protein</fullName>
    </submittedName>
</protein>
<dbReference type="Gene3D" id="2.60.120.1440">
    <property type="match status" value="1"/>
</dbReference>
<organism evidence="4 5">
    <name type="scientific">Novosphingobium aureum</name>
    <dbReference type="NCBI Taxonomy" id="2792964"/>
    <lineage>
        <taxon>Bacteria</taxon>
        <taxon>Pseudomonadati</taxon>
        <taxon>Pseudomonadota</taxon>
        <taxon>Alphaproteobacteria</taxon>
        <taxon>Sphingomonadales</taxon>
        <taxon>Sphingomonadaceae</taxon>
        <taxon>Novosphingobium</taxon>
    </lineage>
</organism>
<reference evidence="4" key="1">
    <citation type="submission" date="2020-11" db="EMBL/GenBank/DDBJ databases">
        <title>Novosphingobium aureum sp. nov., a marine bacterium isolated from sediment of a salt flat.</title>
        <authorList>
            <person name="Yoo Y."/>
            <person name="Kim J.-J."/>
        </authorList>
    </citation>
    <scope>NUCLEOTIDE SEQUENCE</scope>
    <source>
        <strain evidence="4">YJ-S2-02</strain>
    </source>
</reference>
<sequence>MTAQTTADDTAAFWYARLGADDLHAADREAFETWLESDTENRRAWLRVERAALAADTLAVSPEARALVADALASPARDRAPLRKKRAPVLAMAAAAVLTLGIGSITWLNYATGEDTPAAATQTFASAAGEKREFMLEDGSKVVLDAASEVKVAANSGGRTLELTRGEAYFTVAKDREHPFTVTAAGYTVTALGTQFDVDLAGHGSGLKVALIEGKVGITREQDEESWILTPGMVLSVAGDEVRLSEKSAAQAVGWMSGTITFDNAPLGEVVARMNRYLPHRLTIDPRLEKRSFSGLVRTDDDAALIEALEAYGIARARKRDDGVVELVPY</sequence>
<dbReference type="AlphaFoldDB" id="A0A931H9E8"/>
<dbReference type="RefSeq" id="WP_197159800.1">
    <property type="nucleotide sequence ID" value="NZ_JADZGI010000001.1"/>
</dbReference>
<dbReference type="PIRSF" id="PIRSF018266">
    <property type="entry name" value="FecR"/>
    <property type="match status" value="1"/>
</dbReference>
<dbReference type="PANTHER" id="PTHR30273">
    <property type="entry name" value="PERIPLASMIC SIGNAL SENSOR AND SIGMA FACTOR ACTIVATOR FECR-RELATED"/>
    <property type="match status" value="1"/>
</dbReference>
<dbReference type="Pfam" id="PF16220">
    <property type="entry name" value="DUF4880"/>
    <property type="match status" value="1"/>
</dbReference>
<dbReference type="InterPro" id="IPR032623">
    <property type="entry name" value="FecR_N"/>
</dbReference>
<dbReference type="EMBL" id="JADZGI010000001">
    <property type="protein sequence ID" value="MBH0111438.1"/>
    <property type="molecule type" value="Genomic_DNA"/>
</dbReference>
<keyword evidence="1" id="KW-0472">Membrane</keyword>
<comment type="caution">
    <text evidence="4">The sequence shown here is derived from an EMBL/GenBank/DDBJ whole genome shotgun (WGS) entry which is preliminary data.</text>
</comment>
<dbReference type="Pfam" id="PF04773">
    <property type="entry name" value="FecR"/>
    <property type="match status" value="1"/>
</dbReference>
<dbReference type="InterPro" id="IPR006860">
    <property type="entry name" value="FecR"/>
</dbReference>